<dbReference type="STRING" id="183478.A0A364NDE0"/>
<dbReference type="Pfam" id="PF13508">
    <property type="entry name" value="Acetyltransf_7"/>
    <property type="match status" value="1"/>
</dbReference>
<reference evidence="3" key="1">
    <citation type="submission" date="2018-05" db="EMBL/GenBank/DDBJ databases">
        <title>Draft genome sequence of Stemphylium lycopersici strain CIDEFI 213.</title>
        <authorList>
            <person name="Medina R."/>
            <person name="Franco M.E.E."/>
            <person name="Lucentini C.G."/>
            <person name="Saparrat M.C.N."/>
            <person name="Balatti P.A."/>
        </authorList>
    </citation>
    <scope>NUCLEOTIDE SEQUENCE [LARGE SCALE GENOMIC DNA]</scope>
    <source>
        <strain evidence="3">CIDEFI 213</strain>
    </source>
</reference>
<dbReference type="SUPFAM" id="SSF55729">
    <property type="entry name" value="Acyl-CoA N-acyltransferases (Nat)"/>
    <property type="match status" value="1"/>
</dbReference>
<keyword evidence="3" id="KW-1185">Reference proteome</keyword>
<dbReference type="AlphaFoldDB" id="A0A364NDE0"/>
<dbReference type="InterPro" id="IPR052523">
    <property type="entry name" value="Trichothecene_AcTrans"/>
</dbReference>
<comment type="caution">
    <text evidence="2">The sequence shown here is derived from an EMBL/GenBank/DDBJ whole genome shotgun (WGS) entry which is preliminary data.</text>
</comment>
<dbReference type="Proteomes" id="UP000249619">
    <property type="component" value="Unassembled WGS sequence"/>
</dbReference>
<dbReference type="InterPro" id="IPR016181">
    <property type="entry name" value="Acyl_CoA_acyltransferase"/>
</dbReference>
<organism evidence="2 3">
    <name type="scientific">Stemphylium lycopersici</name>
    <name type="common">Tomato gray leaf spot disease fungus</name>
    <name type="synonym">Thyrospora lycopersici</name>
    <dbReference type="NCBI Taxonomy" id="183478"/>
    <lineage>
        <taxon>Eukaryota</taxon>
        <taxon>Fungi</taxon>
        <taxon>Dikarya</taxon>
        <taxon>Ascomycota</taxon>
        <taxon>Pezizomycotina</taxon>
        <taxon>Dothideomycetes</taxon>
        <taxon>Pleosporomycetidae</taxon>
        <taxon>Pleosporales</taxon>
        <taxon>Pleosporineae</taxon>
        <taxon>Pleosporaceae</taxon>
        <taxon>Stemphylium</taxon>
    </lineage>
</organism>
<dbReference type="CDD" id="cd04301">
    <property type="entry name" value="NAT_SF"/>
    <property type="match status" value="1"/>
</dbReference>
<dbReference type="PANTHER" id="PTHR42791:SF14">
    <property type="entry name" value="N-ACETYLTRANSFERASE DOMAIN-CONTAINING PROTEIN"/>
    <property type="match status" value="1"/>
</dbReference>
<accession>A0A364NDE0</accession>
<dbReference type="InterPro" id="IPR000182">
    <property type="entry name" value="GNAT_dom"/>
</dbReference>
<protein>
    <submittedName>
        <fullName evidence="2">Gnat family protein</fullName>
    </submittedName>
</protein>
<feature type="domain" description="N-acetyltransferase" evidence="1">
    <location>
        <begin position="92"/>
        <end position="234"/>
    </location>
</feature>
<evidence type="ECO:0000313" key="2">
    <source>
        <dbReference type="EMBL" id="RAR15290.1"/>
    </source>
</evidence>
<dbReference type="PROSITE" id="PS51186">
    <property type="entry name" value="GNAT"/>
    <property type="match status" value="1"/>
</dbReference>
<dbReference type="GO" id="GO:0016747">
    <property type="term" value="F:acyltransferase activity, transferring groups other than amino-acyl groups"/>
    <property type="evidence" value="ECO:0007669"/>
    <property type="project" value="InterPro"/>
</dbReference>
<evidence type="ECO:0000259" key="1">
    <source>
        <dbReference type="PROSITE" id="PS51186"/>
    </source>
</evidence>
<dbReference type="EMBL" id="QGDH01000013">
    <property type="protein sequence ID" value="RAR15290.1"/>
    <property type="molecule type" value="Genomic_DNA"/>
</dbReference>
<name>A0A364NDE0_STELY</name>
<gene>
    <name evidence="2" type="ORF">DDE83_001324</name>
</gene>
<evidence type="ECO:0000313" key="3">
    <source>
        <dbReference type="Proteomes" id="UP000249619"/>
    </source>
</evidence>
<proteinExistence type="predicted"/>
<sequence length="245" mass="27671">MASNTNDVIVSPFETEQDVKQGQYCLSEAFGRQAKDAVWILMNPGWDTKEGQAKHAQGMLKRWQSVTTNKHGQPNALYLKATLPDPEQPDKRRVVGMAIWKQLSFVEGYGDAFSSDMSAALTEFDEQNRRFATQMFNSLWKRRIAYMKEVKESGRNPPAIFVLDICAVDPAYQRRGIAGKLVEAGLAEAKKRGDLECTTEGSSMGRAVYQRLGFKDEGTGDIPYEVDDEFKTWDKPPNVFLRTWA</sequence>
<dbReference type="Gene3D" id="3.40.630.30">
    <property type="match status" value="1"/>
</dbReference>
<dbReference type="PANTHER" id="PTHR42791">
    <property type="entry name" value="GNAT FAMILY ACETYLTRANSFERASE"/>
    <property type="match status" value="1"/>
</dbReference>